<feature type="transmembrane region" description="Helical" evidence="1">
    <location>
        <begin position="122"/>
        <end position="144"/>
    </location>
</feature>
<gene>
    <name evidence="2" type="ORF">RRG08_036051</name>
</gene>
<organism evidence="2 3">
    <name type="scientific">Elysia crispata</name>
    <name type="common">lettuce slug</name>
    <dbReference type="NCBI Taxonomy" id="231223"/>
    <lineage>
        <taxon>Eukaryota</taxon>
        <taxon>Metazoa</taxon>
        <taxon>Spiralia</taxon>
        <taxon>Lophotrochozoa</taxon>
        <taxon>Mollusca</taxon>
        <taxon>Gastropoda</taxon>
        <taxon>Heterobranchia</taxon>
        <taxon>Euthyneura</taxon>
        <taxon>Panpulmonata</taxon>
        <taxon>Sacoglossa</taxon>
        <taxon>Placobranchoidea</taxon>
        <taxon>Plakobranchidae</taxon>
        <taxon>Elysia</taxon>
    </lineage>
</organism>
<feature type="transmembrane region" description="Helical" evidence="1">
    <location>
        <begin position="89"/>
        <end position="110"/>
    </location>
</feature>
<dbReference type="Proteomes" id="UP001283361">
    <property type="component" value="Unassembled WGS sequence"/>
</dbReference>
<name>A0AAE1ALB0_9GAST</name>
<sequence>MRQIETSASSRNELSCELTLTRDTHCRESSCARNAVSTPLFAVMSVVLFDFGVRAGCRQHNITDNVNNWHKIDCDSQPKAGSICTSLPGIPIIAFIITVIITCIMTLIPVRRITCATGSELVITWVTGAGEISMFASVVCFPFAPPQVAIRPDLLFVS</sequence>
<dbReference type="EMBL" id="JAWDGP010001628">
    <property type="protein sequence ID" value="KAK3789758.1"/>
    <property type="molecule type" value="Genomic_DNA"/>
</dbReference>
<keyword evidence="3" id="KW-1185">Reference proteome</keyword>
<proteinExistence type="predicted"/>
<keyword evidence="1" id="KW-1133">Transmembrane helix</keyword>
<keyword evidence="1" id="KW-0812">Transmembrane</keyword>
<evidence type="ECO:0000313" key="2">
    <source>
        <dbReference type="EMBL" id="KAK3789758.1"/>
    </source>
</evidence>
<accession>A0AAE1ALB0</accession>
<comment type="caution">
    <text evidence="2">The sequence shown here is derived from an EMBL/GenBank/DDBJ whole genome shotgun (WGS) entry which is preliminary data.</text>
</comment>
<evidence type="ECO:0000256" key="1">
    <source>
        <dbReference type="SAM" id="Phobius"/>
    </source>
</evidence>
<dbReference type="AlphaFoldDB" id="A0AAE1ALB0"/>
<protein>
    <submittedName>
        <fullName evidence="2">Uncharacterized protein</fullName>
    </submittedName>
</protein>
<evidence type="ECO:0000313" key="3">
    <source>
        <dbReference type="Proteomes" id="UP001283361"/>
    </source>
</evidence>
<reference evidence="2" key="1">
    <citation type="journal article" date="2023" name="G3 (Bethesda)">
        <title>A reference genome for the long-term kleptoplast-retaining sea slug Elysia crispata morphotype clarki.</title>
        <authorList>
            <person name="Eastman K.E."/>
            <person name="Pendleton A.L."/>
            <person name="Shaikh M.A."/>
            <person name="Suttiyut T."/>
            <person name="Ogas R."/>
            <person name="Tomko P."/>
            <person name="Gavelis G."/>
            <person name="Widhalm J.R."/>
            <person name="Wisecaver J.H."/>
        </authorList>
    </citation>
    <scope>NUCLEOTIDE SEQUENCE</scope>
    <source>
        <strain evidence="2">ECLA1</strain>
    </source>
</reference>
<keyword evidence="1" id="KW-0472">Membrane</keyword>